<organism evidence="3 4">
    <name type="scientific">Austrofundulus limnaeus</name>
    <name type="common">Annual killifish</name>
    <dbReference type="NCBI Taxonomy" id="52670"/>
    <lineage>
        <taxon>Eukaryota</taxon>
        <taxon>Metazoa</taxon>
        <taxon>Chordata</taxon>
        <taxon>Craniata</taxon>
        <taxon>Vertebrata</taxon>
        <taxon>Euteleostomi</taxon>
        <taxon>Actinopterygii</taxon>
        <taxon>Neopterygii</taxon>
        <taxon>Teleostei</taxon>
        <taxon>Neoteleostei</taxon>
        <taxon>Acanthomorphata</taxon>
        <taxon>Ovalentaria</taxon>
        <taxon>Atherinomorphae</taxon>
        <taxon>Cyprinodontiformes</taxon>
        <taxon>Rivulidae</taxon>
        <taxon>Austrofundulus</taxon>
    </lineage>
</organism>
<dbReference type="STRING" id="52670.A0A2I4CAX6"/>
<dbReference type="KEGG" id="alim:106526951"/>
<evidence type="ECO:0000313" key="3">
    <source>
        <dbReference type="Proteomes" id="UP000192220"/>
    </source>
</evidence>
<feature type="coiled-coil region" evidence="1">
    <location>
        <begin position="90"/>
        <end position="123"/>
    </location>
</feature>
<keyword evidence="3" id="KW-1185">Reference proteome</keyword>
<dbReference type="GeneID" id="106526951"/>
<gene>
    <name evidence="4" type="primary">srfbp1</name>
</gene>
<sequence>MPFVVKEEKMVEKENEGDKGEMSLDDGDKNEEKEGETFPGDGDGEKESSSLAPAEKLALPAQVEKKQVFNLNNEVVNMRKEVKRVRSLIIRKLTRQIEDLKKKKGKEEEVEKNQRRATRLLKEVHSMKKLRPDQVTKTALRRTLNFEKVCKNHRSTMSDRALARIATHRQFDEKIQNLKAAVAAFKEERSKAGKQEAAAKVQRQPEKATLSSPDTKVERKSEEILDAEAVEPQEGTDSEKGVGVLETAEDGAAANTGMETEKLAQKKTKSTVVKSTPVKNTQEKGQVKPNPPSKLEENNLKLQPVFAVLDVKTDEGSDVELSDNEAKEYFDDSTEERFNKQSSQSEESDDDFFVGKVSKFKKKKKKQEGVKEEKAYKAQQEKSVDPGGACNKLQQELDELEARLKPKVTSFQSVFCQSLARTKTGRGFDRRKGGAEIQDQEKLRTANRFRDDLDRQFNKGQEKTTSYSKSKFSEPWSGGRHPEVQKMGGRGGGRSRGDARMGKDHRGRGGSSHQPLLHPSWEASKKRKEQQGQILAFQGKKIKFDDDDD</sequence>
<proteinExistence type="predicted"/>
<evidence type="ECO:0000256" key="1">
    <source>
        <dbReference type="SAM" id="Coils"/>
    </source>
</evidence>
<feature type="compositionally biased region" description="Basic and acidic residues" evidence="2">
    <location>
        <begin position="495"/>
        <end position="504"/>
    </location>
</feature>
<feature type="region of interest" description="Disordered" evidence="2">
    <location>
        <begin position="190"/>
        <end position="301"/>
    </location>
</feature>
<feature type="compositionally biased region" description="Basic and acidic residues" evidence="2">
    <location>
        <begin position="1"/>
        <end position="36"/>
    </location>
</feature>
<dbReference type="GO" id="GO:0030686">
    <property type="term" value="C:90S preribosome"/>
    <property type="evidence" value="ECO:0007669"/>
    <property type="project" value="TreeGrafter"/>
</dbReference>
<dbReference type="RefSeq" id="XP_013877145.1">
    <property type="nucleotide sequence ID" value="XM_014021691.1"/>
</dbReference>
<dbReference type="CTD" id="153443"/>
<dbReference type="OrthoDB" id="3364872at2759"/>
<feature type="region of interest" description="Disordered" evidence="2">
    <location>
        <begin position="364"/>
        <end position="390"/>
    </location>
</feature>
<feature type="region of interest" description="Disordered" evidence="2">
    <location>
        <begin position="314"/>
        <end position="350"/>
    </location>
</feature>
<dbReference type="InParanoid" id="A0A2I4CAX6"/>
<dbReference type="InterPro" id="IPR037393">
    <property type="entry name" value="Bud22/SRFB1"/>
</dbReference>
<feature type="compositionally biased region" description="Low complexity" evidence="2">
    <location>
        <begin position="270"/>
        <end position="279"/>
    </location>
</feature>
<dbReference type="PANTHER" id="PTHR23325">
    <property type="entry name" value="SERUM RESPONSE FACTOR-BINDING"/>
    <property type="match status" value="1"/>
</dbReference>
<dbReference type="Proteomes" id="UP000192220">
    <property type="component" value="Unplaced"/>
</dbReference>
<dbReference type="AlphaFoldDB" id="A0A2I4CAX6"/>
<keyword evidence="1" id="KW-0175">Coiled coil</keyword>
<protein>
    <submittedName>
        <fullName evidence="4">Serum response factor-binding protein 1</fullName>
    </submittedName>
</protein>
<feature type="compositionally biased region" description="Acidic residues" evidence="2">
    <location>
        <begin position="224"/>
        <end position="236"/>
    </location>
</feature>
<dbReference type="GO" id="GO:0005634">
    <property type="term" value="C:nucleus"/>
    <property type="evidence" value="ECO:0007669"/>
    <property type="project" value="TreeGrafter"/>
</dbReference>
<feature type="compositionally biased region" description="Basic and acidic residues" evidence="2">
    <location>
        <begin position="324"/>
        <end position="339"/>
    </location>
</feature>
<feature type="region of interest" description="Disordered" evidence="2">
    <location>
        <begin position="1"/>
        <end position="58"/>
    </location>
</feature>
<feature type="compositionally biased region" description="Basic and acidic residues" evidence="2">
    <location>
        <begin position="367"/>
        <end position="384"/>
    </location>
</feature>
<feature type="compositionally biased region" description="Basic and acidic residues" evidence="2">
    <location>
        <begin position="426"/>
        <end position="462"/>
    </location>
</feature>
<dbReference type="GO" id="GO:0030490">
    <property type="term" value="P:maturation of SSU-rRNA"/>
    <property type="evidence" value="ECO:0007669"/>
    <property type="project" value="TreeGrafter"/>
</dbReference>
<feature type="region of interest" description="Disordered" evidence="2">
    <location>
        <begin position="425"/>
        <end position="549"/>
    </location>
</feature>
<reference evidence="4" key="1">
    <citation type="submission" date="2025-08" db="UniProtKB">
        <authorList>
            <consortium name="RefSeq"/>
        </authorList>
    </citation>
    <scope>IDENTIFICATION</scope>
    <source>
        <strain evidence="4">Quisiro</strain>
        <tissue evidence="4">Liver</tissue>
    </source>
</reference>
<name>A0A2I4CAX6_AUSLI</name>
<accession>A0A2I4CAX6</accession>
<dbReference type="PANTHER" id="PTHR23325:SF1">
    <property type="entry name" value="SERUM RESPONSE FACTOR-BINDING PROTEIN 1"/>
    <property type="match status" value="1"/>
</dbReference>
<evidence type="ECO:0000313" key="4">
    <source>
        <dbReference type="RefSeq" id="XP_013877145.1"/>
    </source>
</evidence>
<evidence type="ECO:0000256" key="2">
    <source>
        <dbReference type="SAM" id="MobiDB-lite"/>
    </source>
</evidence>